<evidence type="ECO:0000256" key="1">
    <source>
        <dbReference type="ARBA" id="ARBA00008383"/>
    </source>
</evidence>
<dbReference type="GO" id="GO:0005739">
    <property type="term" value="C:mitochondrion"/>
    <property type="evidence" value="ECO:0007669"/>
    <property type="project" value="TreeGrafter"/>
</dbReference>
<keyword evidence="2" id="KW-0808">Transferase</keyword>
<dbReference type="SUPFAM" id="SSF89796">
    <property type="entry name" value="CoA-transferase family III (CaiB/BaiF)"/>
    <property type="match status" value="1"/>
</dbReference>
<evidence type="ECO:0000256" key="2">
    <source>
        <dbReference type="ARBA" id="ARBA00022679"/>
    </source>
</evidence>
<comment type="similarity">
    <text evidence="1">Belongs to the CoA-transferase III family.</text>
</comment>
<comment type="caution">
    <text evidence="3">The sequence shown here is derived from an EMBL/GenBank/DDBJ whole genome shotgun (WGS) entry which is preliminary data.</text>
</comment>
<name>A0A0G2GRP9_9PEZI</name>
<dbReference type="PANTHER" id="PTHR48207">
    <property type="entry name" value="SUCCINATE--HYDROXYMETHYLGLUTARATE COA-TRANSFERASE"/>
    <property type="match status" value="1"/>
</dbReference>
<gene>
    <name evidence="3" type="ORF">UCDDS831_g05445</name>
</gene>
<dbReference type="AlphaFoldDB" id="A0A0G2GRP9"/>
<dbReference type="InterPro" id="IPR003673">
    <property type="entry name" value="CoA-Trfase_fam_III"/>
</dbReference>
<dbReference type="PANTHER" id="PTHR48207:SF3">
    <property type="entry name" value="SUCCINATE--HYDROXYMETHYLGLUTARATE COA-TRANSFERASE"/>
    <property type="match status" value="1"/>
</dbReference>
<sequence length="347" mass="37803">MAQMLLKLNREEAEQWTVGGEAGKWKTEGPMSFYFNAVNRNKRSITLDLKKPEGRQVLLELAKTSDVLIENFVPGKADELGIGYDVVSGINQAIIYASISGYGPSGPYERRAGYDAIAAAEAGLMHITGGPGQPPARAQTGKGQKLDASLFETQISLLINIGANWLNMGLEGKRFGNAHPSLAPYDTFQTKDGYLAVGANNDRQFKILAERLGKPELLDDSRFKTNAARVQHRKAIDTVVADVIKEKTLDEWMKALEGSGLAHGPVNTIERAFAHPQIQARNMVESIPVEEVASGSVKMIGVPVKFSSNPGQIRTRAPYLGEHTDEVLKEIGYSEGDIDALREKAVV</sequence>
<proteinExistence type="inferred from homology"/>
<accession>A0A0G2GRP9</accession>
<reference evidence="3 4" key="1">
    <citation type="submission" date="2015-03" db="EMBL/GenBank/DDBJ databases">
        <authorList>
            <person name="Morales-Cruz A."/>
            <person name="Amrine K.C."/>
            <person name="Cantu D."/>
        </authorList>
    </citation>
    <scope>NUCLEOTIDE SEQUENCE [LARGE SCALE GENOMIC DNA]</scope>
    <source>
        <strain evidence="3">DS831</strain>
    </source>
</reference>
<evidence type="ECO:0000313" key="3">
    <source>
        <dbReference type="EMBL" id="KKY19475.1"/>
    </source>
</evidence>
<dbReference type="Pfam" id="PF02515">
    <property type="entry name" value="CoA_transf_3"/>
    <property type="match status" value="1"/>
</dbReference>
<reference evidence="3 4" key="2">
    <citation type="submission" date="2015-05" db="EMBL/GenBank/DDBJ databases">
        <title>Distinctive expansion of gene families associated with plant cell wall degradation and secondary metabolism in the genomes of grapevine trunk pathogens.</title>
        <authorList>
            <person name="Lawrence D.P."/>
            <person name="Travadon R."/>
            <person name="Rolshausen P.E."/>
            <person name="Baumgartner K."/>
        </authorList>
    </citation>
    <scope>NUCLEOTIDE SEQUENCE [LARGE SCALE GENOMIC DNA]</scope>
    <source>
        <strain evidence="3">DS831</strain>
    </source>
</reference>
<protein>
    <submittedName>
        <fullName evidence="3">Putative dermal papilla derived protein 13</fullName>
    </submittedName>
</protein>
<evidence type="ECO:0000313" key="4">
    <source>
        <dbReference type="Proteomes" id="UP000034182"/>
    </source>
</evidence>
<organism evidence="3 4">
    <name type="scientific">Diplodia seriata</name>
    <dbReference type="NCBI Taxonomy" id="420778"/>
    <lineage>
        <taxon>Eukaryota</taxon>
        <taxon>Fungi</taxon>
        <taxon>Dikarya</taxon>
        <taxon>Ascomycota</taxon>
        <taxon>Pezizomycotina</taxon>
        <taxon>Dothideomycetes</taxon>
        <taxon>Dothideomycetes incertae sedis</taxon>
        <taxon>Botryosphaeriales</taxon>
        <taxon>Botryosphaeriaceae</taxon>
        <taxon>Diplodia</taxon>
    </lineage>
</organism>
<dbReference type="Proteomes" id="UP000034182">
    <property type="component" value="Unassembled WGS sequence"/>
</dbReference>
<dbReference type="GO" id="GO:0047369">
    <property type="term" value="F:succinate-hydroxymethylglutarate CoA-transferase activity"/>
    <property type="evidence" value="ECO:0007669"/>
    <property type="project" value="TreeGrafter"/>
</dbReference>
<dbReference type="InterPro" id="IPR023606">
    <property type="entry name" value="CoA-Trfase_III_dom_1_sf"/>
</dbReference>
<dbReference type="InterPro" id="IPR050483">
    <property type="entry name" value="CoA-transferase_III_domain"/>
</dbReference>
<dbReference type="EMBL" id="LAQI01000112">
    <property type="protein sequence ID" value="KKY19475.1"/>
    <property type="molecule type" value="Genomic_DNA"/>
</dbReference>
<dbReference type="Gene3D" id="3.40.50.10540">
    <property type="entry name" value="Crotonobetainyl-coa:carnitine coa-transferase, domain 1"/>
    <property type="match status" value="2"/>
</dbReference>